<dbReference type="GO" id="GO:0008483">
    <property type="term" value="F:transaminase activity"/>
    <property type="evidence" value="ECO:0007669"/>
    <property type="project" value="InterPro"/>
</dbReference>
<dbReference type="Gene3D" id="3.90.1150.10">
    <property type="entry name" value="Aspartate Aminotransferase, domain 1"/>
    <property type="match status" value="1"/>
</dbReference>
<dbReference type="GO" id="GO:0030170">
    <property type="term" value="F:pyridoxal phosphate binding"/>
    <property type="evidence" value="ECO:0007669"/>
    <property type="project" value="InterPro"/>
</dbReference>
<evidence type="ECO:0000256" key="1">
    <source>
        <dbReference type="ARBA" id="ARBA00001933"/>
    </source>
</evidence>
<dbReference type="Proteomes" id="UP000321058">
    <property type="component" value="Unassembled WGS sequence"/>
</dbReference>
<comment type="caution">
    <text evidence="4">The sequence shown here is derived from an EMBL/GenBank/DDBJ whole genome shotgun (WGS) entry which is preliminary data.</text>
</comment>
<proteinExistence type="inferred from homology"/>
<organism evidence="4 5">
    <name type="scientific">Reyranella soli</name>
    <dbReference type="NCBI Taxonomy" id="1230389"/>
    <lineage>
        <taxon>Bacteria</taxon>
        <taxon>Pseudomonadati</taxon>
        <taxon>Pseudomonadota</taxon>
        <taxon>Alphaproteobacteria</taxon>
        <taxon>Hyphomicrobiales</taxon>
        <taxon>Reyranellaceae</taxon>
        <taxon>Reyranella</taxon>
    </lineage>
</organism>
<dbReference type="PANTHER" id="PTHR43713">
    <property type="entry name" value="GLUTAMATE-1-SEMIALDEHYDE 2,1-AMINOMUTASE"/>
    <property type="match status" value="1"/>
</dbReference>
<sequence length="445" mass="48331">MPDTALVNSDLQSALDEARQAYTARNPKSLTRHHEACEAMPGGNTRTTLHNSPFPLTVVRGEGCRLWDADGHEYIDVLGEYTAGIYGHSHPVIRAAIDRALNHGWNYGGRNANEAKLAKLVADRMPSIDLVRFTNSGTEGNVMALAGARVYAQRKGRTKATKVMVFHGGYHGGVLYFVSGGSPVNVPYEYIVAPYNDVEGTRALLAKHGEELFAVLLEPMQGSHGCLPGDIEFLKMVREESRARGITMIFDEVMTSRLSPGGLQEKTGVIPDMTTLGKYIGGGMSFGAFGGRRDIMELFDPTKPDHLPHAGTFNNNALTMAAGAAGYGEVYTPAAAKELNERGEKIRQRLNAICQREKVAFQFSGIGSMMTAHATSRPIKTAADIASGSQDAKELFFFDMMAAGIWIARRGFVALNIMIGDSEGDRFVAVVEEFVTARKALLQPK</sequence>
<dbReference type="RefSeq" id="WP_147154509.1">
    <property type="nucleotide sequence ID" value="NZ_BKAJ01000120.1"/>
</dbReference>
<evidence type="ECO:0000313" key="5">
    <source>
        <dbReference type="Proteomes" id="UP000321058"/>
    </source>
</evidence>
<accession>A0A512NJM0</accession>
<dbReference type="InterPro" id="IPR005814">
    <property type="entry name" value="Aminotrans_3"/>
</dbReference>
<dbReference type="InterPro" id="IPR015421">
    <property type="entry name" value="PyrdxlP-dep_Trfase_major"/>
</dbReference>
<dbReference type="Pfam" id="PF00202">
    <property type="entry name" value="Aminotran_3"/>
    <property type="match status" value="1"/>
</dbReference>
<dbReference type="SUPFAM" id="SSF53383">
    <property type="entry name" value="PLP-dependent transferases"/>
    <property type="match status" value="1"/>
</dbReference>
<dbReference type="InterPro" id="IPR015422">
    <property type="entry name" value="PyrdxlP-dep_Trfase_small"/>
</dbReference>
<dbReference type="OrthoDB" id="9801052at2"/>
<protein>
    <submittedName>
        <fullName evidence="4">Glutamate-1-semialdehyde 2,1-aminomutase</fullName>
    </submittedName>
</protein>
<keyword evidence="5" id="KW-1185">Reference proteome</keyword>
<dbReference type="Gene3D" id="3.40.640.10">
    <property type="entry name" value="Type I PLP-dependent aspartate aminotransferase-like (Major domain)"/>
    <property type="match status" value="1"/>
</dbReference>
<evidence type="ECO:0000256" key="3">
    <source>
        <dbReference type="RuleBase" id="RU003560"/>
    </source>
</evidence>
<keyword evidence="2 3" id="KW-0663">Pyridoxal phosphate</keyword>
<dbReference type="InterPro" id="IPR015424">
    <property type="entry name" value="PyrdxlP-dep_Trfase"/>
</dbReference>
<evidence type="ECO:0000313" key="4">
    <source>
        <dbReference type="EMBL" id="GEP59151.1"/>
    </source>
</evidence>
<dbReference type="PANTHER" id="PTHR43713:SF3">
    <property type="entry name" value="GLUTAMATE-1-SEMIALDEHYDE 2,1-AMINOMUTASE 1, CHLOROPLASTIC-RELATED"/>
    <property type="match status" value="1"/>
</dbReference>
<name>A0A512NJM0_9HYPH</name>
<dbReference type="AlphaFoldDB" id="A0A512NJM0"/>
<reference evidence="4 5" key="1">
    <citation type="submission" date="2019-07" db="EMBL/GenBank/DDBJ databases">
        <title>Whole genome shotgun sequence of Reyranella soli NBRC 108950.</title>
        <authorList>
            <person name="Hosoyama A."/>
            <person name="Uohara A."/>
            <person name="Ohji S."/>
            <person name="Ichikawa N."/>
        </authorList>
    </citation>
    <scope>NUCLEOTIDE SEQUENCE [LARGE SCALE GENOMIC DNA]</scope>
    <source>
        <strain evidence="4 5">NBRC 108950</strain>
    </source>
</reference>
<evidence type="ECO:0000256" key="2">
    <source>
        <dbReference type="ARBA" id="ARBA00022898"/>
    </source>
</evidence>
<comment type="cofactor">
    <cofactor evidence="1">
        <name>pyridoxal 5'-phosphate</name>
        <dbReference type="ChEBI" id="CHEBI:597326"/>
    </cofactor>
</comment>
<dbReference type="EMBL" id="BKAJ01000120">
    <property type="protein sequence ID" value="GEP59151.1"/>
    <property type="molecule type" value="Genomic_DNA"/>
</dbReference>
<comment type="similarity">
    <text evidence="3">Belongs to the class-III pyridoxal-phosphate-dependent aminotransferase family.</text>
</comment>
<gene>
    <name evidence="4" type="primary">hemL</name>
    <name evidence="4" type="ORF">RSO01_63170</name>
</gene>